<organism evidence="1 2">
    <name type="scientific">Haemaphysalis longicornis</name>
    <name type="common">Bush tick</name>
    <dbReference type="NCBI Taxonomy" id="44386"/>
    <lineage>
        <taxon>Eukaryota</taxon>
        <taxon>Metazoa</taxon>
        <taxon>Ecdysozoa</taxon>
        <taxon>Arthropoda</taxon>
        <taxon>Chelicerata</taxon>
        <taxon>Arachnida</taxon>
        <taxon>Acari</taxon>
        <taxon>Parasitiformes</taxon>
        <taxon>Ixodida</taxon>
        <taxon>Ixodoidea</taxon>
        <taxon>Ixodidae</taxon>
        <taxon>Haemaphysalinae</taxon>
        <taxon>Haemaphysalis</taxon>
    </lineage>
</organism>
<accession>A0A9J6GYI7</accession>
<proteinExistence type="predicted"/>
<keyword evidence="2" id="KW-1185">Reference proteome</keyword>
<reference evidence="1 2" key="1">
    <citation type="journal article" date="2020" name="Cell">
        <title>Large-Scale Comparative Analyses of Tick Genomes Elucidate Their Genetic Diversity and Vector Capacities.</title>
        <authorList>
            <consortium name="Tick Genome and Microbiome Consortium (TIGMIC)"/>
            <person name="Jia N."/>
            <person name="Wang J."/>
            <person name="Shi W."/>
            <person name="Du L."/>
            <person name="Sun Y."/>
            <person name="Zhan W."/>
            <person name="Jiang J.F."/>
            <person name="Wang Q."/>
            <person name="Zhang B."/>
            <person name="Ji P."/>
            <person name="Bell-Sakyi L."/>
            <person name="Cui X.M."/>
            <person name="Yuan T.T."/>
            <person name="Jiang B.G."/>
            <person name="Yang W.F."/>
            <person name="Lam T.T."/>
            <person name="Chang Q.C."/>
            <person name="Ding S.J."/>
            <person name="Wang X.J."/>
            <person name="Zhu J.G."/>
            <person name="Ruan X.D."/>
            <person name="Zhao L."/>
            <person name="Wei J.T."/>
            <person name="Ye R.Z."/>
            <person name="Que T.C."/>
            <person name="Du C.H."/>
            <person name="Zhou Y.H."/>
            <person name="Cheng J.X."/>
            <person name="Dai P.F."/>
            <person name="Guo W.B."/>
            <person name="Han X.H."/>
            <person name="Huang E.J."/>
            <person name="Li L.F."/>
            <person name="Wei W."/>
            <person name="Gao Y.C."/>
            <person name="Liu J.Z."/>
            <person name="Shao H.Z."/>
            <person name="Wang X."/>
            <person name="Wang C.C."/>
            <person name="Yang T.C."/>
            <person name="Huo Q.B."/>
            <person name="Li W."/>
            <person name="Chen H.Y."/>
            <person name="Chen S.E."/>
            <person name="Zhou L.G."/>
            <person name="Ni X.B."/>
            <person name="Tian J.H."/>
            <person name="Sheng Y."/>
            <person name="Liu T."/>
            <person name="Pan Y.S."/>
            <person name="Xia L.Y."/>
            <person name="Li J."/>
            <person name="Zhao F."/>
            <person name="Cao W.C."/>
        </authorList>
    </citation>
    <scope>NUCLEOTIDE SEQUENCE [LARGE SCALE GENOMIC DNA]</scope>
    <source>
        <strain evidence="1">HaeL-2018</strain>
    </source>
</reference>
<evidence type="ECO:0000313" key="1">
    <source>
        <dbReference type="EMBL" id="KAH9380514.1"/>
    </source>
</evidence>
<evidence type="ECO:0000313" key="2">
    <source>
        <dbReference type="Proteomes" id="UP000821853"/>
    </source>
</evidence>
<protein>
    <submittedName>
        <fullName evidence="1">Uncharacterized protein</fullName>
    </submittedName>
</protein>
<dbReference type="Proteomes" id="UP000821853">
    <property type="component" value="Chromosome 8"/>
</dbReference>
<dbReference type="AlphaFoldDB" id="A0A9J6GYI7"/>
<dbReference type="EMBL" id="JABSTR010000010">
    <property type="protein sequence ID" value="KAH9380514.1"/>
    <property type="molecule type" value="Genomic_DNA"/>
</dbReference>
<dbReference type="VEuPathDB" id="VectorBase:HLOH_056563"/>
<gene>
    <name evidence="1" type="ORF">HPB48_008449</name>
</gene>
<name>A0A9J6GYI7_HAELO</name>
<sequence length="76" mass="8858">MNMSQFVDLASTLRQNVREEVFRHNDATRPWTTHDSYSLHDAPQYCYFPTTHVESLRQSDNVADFVDNQGCGKYTN</sequence>
<comment type="caution">
    <text evidence="1">The sequence shown here is derived from an EMBL/GenBank/DDBJ whole genome shotgun (WGS) entry which is preliminary data.</text>
</comment>